<dbReference type="AlphaFoldDB" id="A0AAD1Y2Z0"/>
<keyword evidence="2" id="KW-1185">Reference proteome</keyword>
<evidence type="ECO:0000313" key="2">
    <source>
        <dbReference type="Proteomes" id="UP001295684"/>
    </source>
</evidence>
<organism evidence="1 2">
    <name type="scientific">Euplotes crassus</name>
    <dbReference type="NCBI Taxonomy" id="5936"/>
    <lineage>
        <taxon>Eukaryota</taxon>
        <taxon>Sar</taxon>
        <taxon>Alveolata</taxon>
        <taxon>Ciliophora</taxon>
        <taxon>Intramacronucleata</taxon>
        <taxon>Spirotrichea</taxon>
        <taxon>Hypotrichia</taxon>
        <taxon>Euplotida</taxon>
        <taxon>Euplotidae</taxon>
        <taxon>Moneuplotes</taxon>
    </lineage>
</organism>
<proteinExistence type="predicted"/>
<evidence type="ECO:0000313" key="1">
    <source>
        <dbReference type="EMBL" id="CAI2383850.1"/>
    </source>
</evidence>
<sequence>METERAATIKDLENMTDDEKEIWKQNLLKEIQQTKKRSEKILNDRKEFQEGINATLSRCKDVSDQYDNFQIKYHEILDSFKEKLIIQLQKQSCMASQSSCGLEKIEEETEANTEDIESEVDREMFTVRSDEI</sequence>
<dbReference type="Proteomes" id="UP001295684">
    <property type="component" value="Unassembled WGS sequence"/>
</dbReference>
<name>A0AAD1Y2Z0_EUPCR</name>
<comment type="caution">
    <text evidence="1">The sequence shown here is derived from an EMBL/GenBank/DDBJ whole genome shotgun (WGS) entry which is preliminary data.</text>
</comment>
<accession>A0AAD1Y2Z0</accession>
<protein>
    <submittedName>
        <fullName evidence="1">Uncharacterized protein</fullName>
    </submittedName>
</protein>
<gene>
    <name evidence="1" type="ORF">ECRASSUSDP1_LOCUS25363</name>
</gene>
<reference evidence="1" key="1">
    <citation type="submission" date="2023-07" db="EMBL/GenBank/DDBJ databases">
        <authorList>
            <consortium name="AG Swart"/>
            <person name="Singh M."/>
            <person name="Singh A."/>
            <person name="Seah K."/>
            <person name="Emmerich C."/>
        </authorList>
    </citation>
    <scope>NUCLEOTIDE SEQUENCE</scope>
    <source>
        <strain evidence="1">DP1</strain>
    </source>
</reference>
<dbReference type="EMBL" id="CAMPGE010026158">
    <property type="protein sequence ID" value="CAI2383850.1"/>
    <property type="molecule type" value="Genomic_DNA"/>
</dbReference>